<feature type="domain" description="Ras-GEF" evidence="4">
    <location>
        <begin position="1213"/>
        <end position="1511"/>
    </location>
</feature>
<sequence length="1538" mass="167998">MARTEHDLGVALDGSFVETTSRSAARALAQHYASQDGGQTVYYVQARVEPNGKTIYRIRPRSQPTPALASTSEASSGSATASTSQVPAKCSASSEAPAPMIALHTPSPRKPTPRSGPTQRLERYPRQTASDNEGLSPYFKSSTVMALQRSGSQPTLGAARSQSHGWKSTTIRTAAREQSDVLGRILGWSTSGTAHLGFTPGTETRSNVNDEDKSDLPQDCKWRSALVISRHGECQLSDLIRCRAWLVPVVDELEGRAPPATPQYREPSPSSSTPFGAGVRLAEGSLHPRSPASDTASPLPVLLLADPPRRREMREVASSDSIRTAKAVDDRLPMPSPHQSRYKDWTAYDLLQNLDTLDHHSLPREPIFRFGRHPAASSASVGSSASDISRTTGQDITVLSTPGDDPRFVIWGVKDQRGHARVASKPSEDSRVNVASSDGGQRRGSIAPAPAVASPVMSSPATASSSSRWSLSQPHHQSESPGTSVRDSVGSQSSIQSPLSSSMTGRSAPGSFAPPQRVLMAATVERLVAELTSKIEVELLASFFLTYRTYLQPVHLLQAFTTRFDWAMQPPSSPADDAARRIVRVRTFVVIRYWLLNHFVLDFYPDRELRTTLTVWLNKRGRDEAIRNNPKDQRLIKGLKKLVRRLKDMHAVLGPTDTIEARAAIARQSTDLPPMPKSPALSDEDVDLDVVPAMGSGPTAPKEFGGAPRDRSRLPTSSAKDKLTTRPTSLIPLPGGQSAVARSINNALGTIGRFKRMLGNRAHVAQASSSSLNPSASAEAVEVVEYEQHDTGDLLWIKDGLDRYLDFYNIPRDVADPEDISSGEVQSQHVELGSLQPVAELEGDQLDASESDQAPSVTAPHESLPVESAPATHVIGCAGPYESASQDRWPSSVSSTDPDFPHKPPNTLFFPPSSIPIFEPASYNEYDSSRSGCLELDDVDLSDEDDDVVEVKRTLKRLPGAANLRLATSVPRKPTAHHRLSTETVSSYGSPCRPSFEGHDRESMMVSWVDDEVSGAEPGVLPGLEGFLLDGLVESDEEEPGDIEAALRRLEGIVDDSRERKKAERVEEQMVKSERKKQGLPWLATASQDGASANGEPRDSVSTSASFSVSVEQPVSPTSTNLEACEIAIVASDVVSLNSSNPSQPYDDHPVAASPNRTVSRQLRAVPRKASIGNLLARTPARASTRAAAGPRGPQASAGPAPPRHRSFLLHCRTELIAQQFYLIERDMLRVLAWPELVSGAWRDRSQPQIEVLDWEAHLKERRRVEILAKESGESKSSSAVQAVIARFNLTANWVASEILLTANPDERVALIAKFIRLAFKCYCQSNFQTLTQIIHGLQLHDVERLNKTWARVPSWEMRKFRGMQVFVSHLKNFKHLREVTKALISEYGPPGQRRPLSANDPYRSVKGTKGAPVPLGCIPFLGLFLRDLTMNAELPTFLDPSSTDTPAEVDAEGTLVSLADPNAFNSLAPLPPSLRMRPLVNVHKFRVQARIVQDVLAAMEFAESYPYDPDARWYLKCLKLRALSSDVMSELTRRLEP</sequence>
<feature type="compositionally biased region" description="Basic and acidic residues" evidence="3">
    <location>
        <begin position="307"/>
        <end position="317"/>
    </location>
</feature>
<feature type="compositionally biased region" description="Basic and acidic residues" evidence="3">
    <location>
        <begin position="1058"/>
        <end position="1077"/>
    </location>
</feature>
<dbReference type="InterPro" id="IPR036964">
    <property type="entry name" value="RASGEF_cat_dom_sf"/>
</dbReference>
<feature type="compositionally biased region" description="Low complexity" evidence="3">
    <location>
        <begin position="488"/>
        <end position="502"/>
    </location>
</feature>
<feature type="compositionally biased region" description="Polar residues" evidence="3">
    <location>
        <begin position="883"/>
        <end position="897"/>
    </location>
</feature>
<dbReference type="Pfam" id="PF00618">
    <property type="entry name" value="RasGEF_N"/>
    <property type="match status" value="1"/>
</dbReference>
<proteinExistence type="predicted"/>
<name>A0A2X0MU05_9BASI</name>
<dbReference type="InterPro" id="IPR001895">
    <property type="entry name" value="RASGEF_cat_dom"/>
</dbReference>
<feature type="region of interest" description="Disordered" evidence="3">
    <location>
        <begin position="418"/>
        <end position="512"/>
    </location>
</feature>
<evidence type="ECO:0000259" key="5">
    <source>
        <dbReference type="PROSITE" id="PS50212"/>
    </source>
</evidence>
<dbReference type="Proteomes" id="UP000249464">
    <property type="component" value="Unassembled WGS sequence"/>
</dbReference>
<dbReference type="InterPro" id="IPR000651">
    <property type="entry name" value="Ras-like_Gua-exchang_fac_N"/>
</dbReference>
<feature type="region of interest" description="Disordered" evidence="3">
    <location>
        <begin position="1180"/>
        <end position="1203"/>
    </location>
</feature>
<evidence type="ECO:0000256" key="2">
    <source>
        <dbReference type="PROSITE-ProRule" id="PRU00168"/>
    </source>
</evidence>
<feature type="region of interest" description="Disordered" evidence="3">
    <location>
        <begin position="257"/>
        <end position="322"/>
    </location>
</feature>
<dbReference type="GO" id="GO:0005085">
    <property type="term" value="F:guanyl-nucleotide exchange factor activity"/>
    <property type="evidence" value="ECO:0007669"/>
    <property type="project" value="UniProtKB-KW"/>
</dbReference>
<evidence type="ECO:0000259" key="4">
    <source>
        <dbReference type="PROSITE" id="PS50009"/>
    </source>
</evidence>
<dbReference type="SMART" id="SM00147">
    <property type="entry name" value="RasGEF"/>
    <property type="match status" value="1"/>
</dbReference>
<keyword evidence="7" id="KW-1185">Reference proteome</keyword>
<dbReference type="PROSITE" id="PS50212">
    <property type="entry name" value="RASGEF_NTER"/>
    <property type="match status" value="1"/>
</dbReference>
<dbReference type="Gene3D" id="1.10.840.10">
    <property type="entry name" value="Ras guanine-nucleotide exchange factors catalytic domain"/>
    <property type="match status" value="1"/>
</dbReference>
<dbReference type="Pfam" id="PF00617">
    <property type="entry name" value="RasGEF"/>
    <property type="match status" value="1"/>
</dbReference>
<evidence type="ECO:0000256" key="3">
    <source>
        <dbReference type="SAM" id="MobiDB-lite"/>
    </source>
</evidence>
<dbReference type="PANTHER" id="PTHR23113">
    <property type="entry name" value="GUANINE NUCLEOTIDE EXCHANGE FACTOR"/>
    <property type="match status" value="1"/>
</dbReference>
<dbReference type="GO" id="GO:0005886">
    <property type="term" value="C:plasma membrane"/>
    <property type="evidence" value="ECO:0007669"/>
    <property type="project" value="TreeGrafter"/>
</dbReference>
<feature type="region of interest" description="Disordered" evidence="3">
    <location>
        <begin position="880"/>
        <end position="901"/>
    </location>
</feature>
<feature type="region of interest" description="Disordered" evidence="3">
    <location>
        <begin position="1058"/>
        <end position="1105"/>
    </location>
</feature>
<dbReference type="Gene3D" id="1.20.870.10">
    <property type="entry name" value="Son of sevenless (SoS) protein Chain: S domain 1"/>
    <property type="match status" value="1"/>
</dbReference>
<dbReference type="InterPro" id="IPR023578">
    <property type="entry name" value="Ras_GEF_dom_sf"/>
</dbReference>
<dbReference type="InterPro" id="IPR008937">
    <property type="entry name" value="Ras-like_GEF"/>
</dbReference>
<organism evidence="6 7">
    <name type="scientific">Microbotryum silenes-dioicae</name>
    <dbReference type="NCBI Taxonomy" id="796604"/>
    <lineage>
        <taxon>Eukaryota</taxon>
        <taxon>Fungi</taxon>
        <taxon>Dikarya</taxon>
        <taxon>Basidiomycota</taxon>
        <taxon>Pucciniomycotina</taxon>
        <taxon>Microbotryomycetes</taxon>
        <taxon>Microbotryales</taxon>
        <taxon>Microbotryaceae</taxon>
        <taxon>Microbotryum</taxon>
    </lineage>
</organism>
<reference evidence="6 7" key="1">
    <citation type="submission" date="2016-11" db="EMBL/GenBank/DDBJ databases">
        <authorList>
            <person name="Jaros S."/>
            <person name="Januszkiewicz K."/>
            <person name="Wedrychowicz H."/>
        </authorList>
    </citation>
    <scope>NUCLEOTIDE SEQUENCE [LARGE SCALE GENOMIC DNA]</scope>
</reference>
<accession>A0A2X0MU05</accession>
<feature type="compositionally biased region" description="Low complexity" evidence="3">
    <location>
        <begin position="67"/>
        <end position="84"/>
    </location>
</feature>
<feature type="region of interest" description="Disordered" evidence="3">
    <location>
        <begin position="54"/>
        <end position="138"/>
    </location>
</feature>
<feature type="compositionally biased region" description="Low complexity" evidence="3">
    <location>
        <begin position="445"/>
        <end position="474"/>
    </location>
</feature>
<dbReference type="CDD" id="cd06224">
    <property type="entry name" value="REM"/>
    <property type="match status" value="1"/>
</dbReference>
<keyword evidence="1 2" id="KW-0344">Guanine-nucleotide releasing factor</keyword>
<dbReference type="PROSITE" id="PS50009">
    <property type="entry name" value="RASGEF_CAT"/>
    <property type="match status" value="1"/>
</dbReference>
<dbReference type="EMBL" id="FQNC01000117">
    <property type="protein sequence ID" value="SGZ32171.1"/>
    <property type="molecule type" value="Genomic_DNA"/>
</dbReference>
<dbReference type="SMART" id="SM00229">
    <property type="entry name" value="RasGEFN"/>
    <property type="match status" value="1"/>
</dbReference>
<evidence type="ECO:0000313" key="7">
    <source>
        <dbReference type="Proteomes" id="UP000249464"/>
    </source>
</evidence>
<evidence type="ECO:0000256" key="1">
    <source>
        <dbReference type="ARBA" id="ARBA00022658"/>
    </source>
</evidence>
<feature type="region of interest" description="Disordered" evidence="3">
    <location>
        <begin position="693"/>
        <end position="736"/>
    </location>
</feature>
<dbReference type="STRING" id="796604.A0A2X0MU05"/>
<feature type="compositionally biased region" description="Basic and acidic residues" evidence="3">
    <location>
        <begin position="708"/>
        <end position="724"/>
    </location>
</feature>
<dbReference type="GO" id="GO:0007265">
    <property type="term" value="P:Ras protein signal transduction"/>
    <property type="evidence" value="ECO:0007669"/>
    <property type="project" value="TreeGrafter"/>
</dbReference>
<gene>
    <name evidence="6" type="primary">BQ5605_C043g12101</name>
    <name evidence="6" type="ORF">BQ5605_C043G12101</name>
</gene>
<feature type="region of interest" description="Disordered" evidence="3">
    <location>
        <begin position="844"/>
        <end position="867"/>
    </location>
</feature>
<feature type="compositionally biased region" description="Polar residues" evidence="3">
    <location>
        <begin position="127"/>
        <end position="138"/>
    </location>
</feature>
<dbReference type="PANTHER" id="PTHR23113:SF363">
    <property type="entry name" value="PROTEIN SON OF SEVENLESS"/>
    <property type="match status" value="1"/>
</dbReference>
<feature type="region of interest" description="Disordered" evidence="3">
    <location>
        <begin position="196"/>
        <end position="216"/>
    </location>
</feature>
<feature type="compositionally biased region" description="Low complexity" evidence="3">
    <location>
        <begin position="1180"/>
        <end position="1194"/>
    </location>
</feature>
<dbReference type="SUPFAM" id="SSF48366">
    <property type="entry name" value="Ras GEF"/>
    <property type="match status" value="1"/>
</dbReference>
<evidence type="ECO:0000313" key="6">
    <source>
        <dbReference type="EMBL" id="SGZ32171.1"/>
    </source>
</evidence>
<feature type="region of interest" description="Disordered" evidence="3">
    <location>
        <begin position="970"/>
        <end position="993"/>
    </location>
</feature>
<feature type="domain" description="N-terminal Ras-GEF" evidence="5">
    <location>
        <begin position="515"/>
        <end position="647"/>
    </location>
</feature>
<protein>
    <submittedName>
        <fullName evidence="6">BQ5605_C043g12101 protein</fullName>
    </submittedName>
</protein>